<gene>
    <name evidence="1" type="ORF">SAMN06295916_0289</name>
</gene>
<evidence type="ECO:0000313" key="1">
    <source>
        <dbReference type="EMBL" id="SNC60499.1"/>
    </source>
</evidence>
<dbReference type="Proteomes" id="UP000197215">
    <property type="component" value="Unassembled WGS sequence"/>
</dbReference>
<dbReference type="AlphaFoldDB" id="A0A212T3A6"/>
<proteinExistence type="predicted"/>
<dbReference type="OrthoDB" id="6888798at2"/>
<evidence type="ECO:0000313" key="2">
    <source>
        <dbReference type="Proteomes" id="UP000197215"/>
    </source>
</evidence>
<accession>A0A212T3A6</accession>
<dbReference type="RefSeq" id="WP_108720853.1">
    <property type="nucleotide sequence ID" value="NZ_FYEX01000001.1"/>
</dbReference>
<sequence length="126" mass="14531">MAKVFNAPELKTLATEQQSPQCSNCANHNFSCWETILSTFDRDAIQMVGTLQVPNAEDNWDEYHPDGTDQWSPNAPIAVKFHPYNSSDIYQCQTCRTVYLRYTEYGGYYVDERIRVVKPELIVNLD</sequence>
<organism evidence="1 2">
    <name type="scientific">Polynucleobacter victoriensis</name>
    <dbReference type="NCBI Taxonomy" id="2049319"/>
    <lineage>
        <taxon>Bacteria</taxon>
        <taxon>Pseudomonadati</taxon>
        <taxon>Pseudomonadota</taxon>
        <taxon>Betaproteobacteria</taxon>
        <taxon>Burkholderiales</taxon>
        <taxon>Burkholderiaceae</taxon>
        <taxon>Polynucleobacter</taxon>
    </lineage>
</organism>
<name>A0A212T3A6_9BURK</name>
<reference evidence="1 2" key="1">
    <citation type="submission" date="2017-06" db="EMBL/GenBank/DDBJ databases">
        <authorList>
            <person name="Kim H.J."/>
            <person name="Triplett B.A."/>
        </authorList>
    </citation>
    <scope>NUCLEOTIDE SEQUENCE [LARGE SCALE GENOMIC DNA]</scope>
    <source>
        <strain evidence="1 2">MWH-VicM1</strain>
    </source>
</reference>
<protein>
    <submittedName>
        <fullName evidence="1">Uncharacterized protein</fullName>
    </submittedName>
</protein>
<dbReference type="EMBL" id="FYEX01000001">
    <property type="protein sequence ID" value="SNC60499.1"/>
    <property type="molecule type" value="Genomic_DNA"/>
</dbReference>
<keyword evidence="2" id="KW-1185">Reference proteome</keyword>